<evidence type="ECO:0000313" key="6">
    <source>
        <dbReference type="Proteomes" id="UP000324629"/>
    </source>
</evidence>
<dbReference type="Proteomes" id="UP000324629">
    <property type="component" value="Unassembled WGS sequence"/>
</dbReference>
<dbReference type="GO" id="GO:0004090">
    <property type="term" value="F:carbonyl reductase (NADPH) activity"/>
    <property type="evidence" value="ECO:0007669"/>
    <property type="project" value="UniProtKB-EC"/>
</dbReference>
<evidence type="ECO:0000256" key="1">
    <source>
        <dbReference type="ARBA" id="ARBA00006484"/>
    </source>
</evidence>
<evidence type="ECO:0000256" key="3">
    <source>
        <dbReference type="ARBA" id="ARBA00023002"/>
    </source>
</evidence>
<dbReference type="PRINTS" id="PR00081">
    <property type="entry name" value="GDHRDH"/>
</dbReference>
<dbReference type="Gene3D" id="3.40.50.720">
    <property type="entry name" value="NAD(P)-binding Rossmann-like Domain"/>
    <property type="match status" value="1"/>
</dbReference>
<evidence type="ECO:0000256" key="2">
    <source>
        <dbReference type="ARBA" id="ARBA00022857"/>
    </source>
</evidence>
<comment type="caution">
    <text evidence="5">The sequence shown here is derived from an EMBL/GenBank/DDBJ whole genome shotgun (WGS) entry which is preliminary data.</text>
</comment>
<keyword evidence="2" id="KW-0521">NADP</keyword>
<accession>A0A5J4N776</accession>
<dbReference type="InterPro" id="IPR045313">
    <property type="entry name" value="CBR1-like"/>
</dbReference>
<name>A0A5J4N776_9TREM</name>
<reference evidence="5 6" key="1">
    <citation type="journal article" date="2019" name="Gigascience">
        <title>Whole-genome sequence of the oriental lung fluke Paragonimus westermani.</title>
        <authorList>
            <person name="Oey H."/>
            <person name="Zakrzewski M."/>
            <person name="Narain K."/>
            <person name="Devi K.R."/>
            <person name="Agatsuma T."/>
            <person name="Nawaratna S."/>
            <person name="Gobert G.N."/>
            <person name="Jones M.K."/>
            <person name="Ragan M.A."/>
            <person name="McManus D.P."/>
            <person name="Krause L."/>
        </authorList>
    </citation>
    <scope>NUCLEOTIDE SEQUENCE [LARGE SCALE GENOMIC DNA]</scope>
    <source>
        <strain evidence="5 6">IND2009</strain>
    </source>
</reference>
<evidence type="ECO:0000313" key="5">
    <source>
        <dbReference type="EMBL" id="KAA3671395.1"/>
    </source>
</evidence>
<dbReference type="InterPro" id="IPR036291">
    <property type="entry name" value="NAD(P)-bd_dom_sf"/>
</dbReference>
<dbReference type="AlphaFoldDB" id="A0A5J4N776"/>
<dbReference type="EC" id="1.1.1.184" evidence="4"/>
<dbReference type="InterPro" id="IPR002347">
    <property type="entry name" value="SDR_fam"/>
</dbReference>
<keyword evidence="6" id="KW-1185">Reference proteome</keyword>
<organism evidence="5 6">
    <name type="scientific">Paragonimus westermani</name>
    <dbReference type="NCBI Taxonomy" id="34504"/>
    <lineage>
        <taxon>Eukaryota</taxon>
        <taxon>Metazoa</taxon>
        <taxon>Spiralia</taxon>
        <taxon>Lophotrochozoa</taxon>
        <taxon>Platyhelminthes</taxon>
        <taxon>Trematoda</taxon>
        <taxon>Digenea</taxon>
        <taxon>Plagiorchiida</taxon>
        <taxon>Troglotremata</taxon>
        <taxon>Troglotrematidae</taxon>
        <taxon>Paragonimus</taxon>
    </lineage>
</organism>
<gene>
    <name evidence="5" type="ORF">DEA37_0006133</name>
</gene>
<comment type="similarity">
    <text evidence="1">Belongs to the short-chain dehydrogenases/reductases (SDR) family.</text>
</comment>
<dbReference type="SUPFAM" id="SSF51735">
    <property type="entry name" value="NAD(P)-binding Rossmann-fold domains"/>
    <property type="match status" value="1"/>
</dbReference>
<dbReference type="PANTHER" id="PTHR43963:SF6">
    <property type="entry name" value="CHAIN DEHYDROGENASE FAMILY PROTEIN, PUTATIVE (AFU_ORTHOLOGUE AFUA_3G15350)-RELATED"/>
    <property type="match status" value="1"/>
</dbReference>
<proteinExistence type="inferred from homology"/>
<dbReference type="EMBL" id="QNGE01006540">
    <property type="protein sequence ID" value="KAA3671395.1"/>
    <property type="molecule type" value="Genomic_DNA"/>
</dbReference>
<dbReference type="Pfam" id="PF00106">
    <property type="entry name" value="adh_short"/>
    <property type="match status" value="1"/>
</dbReference>
<dbReference type="PANTHER" id="PTHR43963">
    <property type="entry name" value="CARBONYL REDUCTASE 1-RELATED"/>
    <property type="match status" value="1"/>
</dbReference>
<dbReference type="CDD" id="cd05324">
    <property type="entry name" value="carb_red_PTCR-like_SDR_c"/>
    <property type="match status" value="1"/>
</dbReference>
<evidence type="ECO:0000256" key="4">
    <source>
        <dbReference type="ARBA" id="ARBA00026118"/>
    </source>
</evidence>
<sequence length="291" mass="32259">MKVTGANKGIGLAIVEKLARTLGSTGEWDVYLTGIFGNFFYYYPARSGELGKKSCETLQKSGLNVKFHQLDITDVDSRKKFLQFIKANYPDGINIAVNNAGIAYSNDSTAAFGEQARVTIHTNFTCTLDFTLEFLPYLAENARVVQISSGVSLMTLKRLSNDLYSKFTSKMDLDELRSCVGDFVKHAEAGDHEKFGWPSWAYGVSKLALTKASYILGEIIKTDPRHIVMNACCPGYVNTDMTNHKGTRTVEEGADTPFYLATLPVGVTQPINEFVSDRKILPWSKDTAISW</sequence>
<protein>
    <recommendedName>
        <fullName evidence="4">carbonyl reductase (NADPH)</fullName>
        <ecNumber evidence="4">1.1.1.184</ecNumber>
    </recommendedName>
</protein>
<keyword evidence="3" id="KW-0560">Oxidoreductase</keyword>